<dbReference type="STRING" id="1703779.AMJ83_10665"/>
<comment type="caution">
    <text evidence="11">The sequence shown here is derived from an EMBL/GenBank/DDBJ whole genome shotgun (WGS) entry which is preliminary data.</text>
</comment>
<feature type="domain" description="Glucose-1-phosphate adenylyltransferase/Bifunctional protein GlmU-like C-terminal hexapeptide" evidence="10">
    <location>
        <begin position="291"/>
        <end position="381"/>
    </location>
</feature>
<evidence type="ECO:0000256" key="2">
    <source>
        <dbReference type="ARBA" id="ARBA00022600"/>
    </source>
</evidence>
<dbReference type="InterPro" id="IPR029044">
    <property type="entry name" value="Nucleotide-diphossugar_trans"/>
</dbReference>
<evidence type="ECO:0000256" key="7">
    <source>
        <dbReference type="ARBA" id="ARBA00023056"/>
    </source>
</evidence>
<evidence type="ECO:0000259" key="10">
    <source>
        <dbReference type="Pfam" id="PF24894"/>
    </source>
</evidence>
<dbReference type="InterPro" id="IPR005836">
    <property type="entry name" value="ADP_Glu_pyroP_CS"/>
</dbReference>
<dbReference type="GO" id="GO:0008878">
    <property type="term" value="F:glucose-1-phosphate adenylyltransferase activity"/>
    <property type="evidence" value="ECO:0007669"/>
    <property type="project" value="InterPro"/>
</dbReference>
<evidence type="ECO:0000259" key="9">
    <source>
        <dbReference type="Pfam" id="PF00483"/>
    </source>
</evidence>
<dbReference type="PATRIC" id="fig|1703779.3.peg.2305"/>
<keyword evidence="2" id="KW-0321">Glycogen metabolism</keyword>
<dbReference type="PANTHER" id="PTHR43523:SF2">
    <property type="entry name" value="GLUCOSE-1-PHOSPHATE ADENYLYLTRANSFERASE"/>
    <property type="match status" value="1"/>
</dbReference>
<dbReference type="InterPro" id="IPR011004">
    <property type="entry name" value="Trimer_LpxA-like_sf"/>
</dbReference>
<evidence type="ECO:0000313" key="12">
    <source>
        <dbReference type="Proteomes" id="UP000051373"/>
    </source>
</evidence>
<dbReference type="PROSITE" id="PS00809">
    <property type="entry name" value="ADP_GLC_PYROPHOSPH_2"/>
    <property type="match status" value="1"/>
</dbReference>
<evidence type="ECO:0000256" key="6">
    <source>
        <dbReference type="ARBA" id="ARBA00022840"/>
    </source>
</evidence>
<keyword evidence="3" id="KW-0808">Transferase</keyword>
<dbReference type="GO" id="GO:0005524">
    <property type="term" value="F:ATP binding"/>
    <property type="evidence" value="ECO:0007669"/>
    <property type="project" value="UniProtKB-KW"/>
</dbReference>
<dbReference type="InterPro" id="IPR011831">
    <property type="entry name" value="ADP-Glc_PPase"/>
</dbReference>
<evidence type="ECO:0000256" key="5">
    <source>
        <dbReference type="ARBA" id="ARBA00022741"/>
    </source>
</evidence>
<evidence type="ECO:0000313" key="11">
    <source>
        <dbReference type="EMBL" id="KPK62505.1"/>
    </source>
</evidence>
<dbReference type="Gene3D" id="2.160.10.10">
    <property type="entry name" value="Hexapeptide repeat proteins"/>
    <property type="match status" value="1"/>
</dbReference>
<dbReference type="CDD" id="cd02508">
    <property type="entry name" value="ADP_Glucose_PP"/>
    <property type="match status" value="1"/>
</dbReference>
<proteinExistence type="inferred from homology"/>
<comment type="similarity">
    <text evidence="1">Belongs to the bacterial/plant glucose-1-phosphate adenylyltransferase family.</text>
</comment>
<evidence type="ECO:0000256" key="3">
    <source>
        <dbReference type="ARBA" id="ARBA00022679"/>
    </source>
</evidence>
<dbReference type="SUPFAM" id="SSF53448">
    <property type="entry name" value="Nucleotide-diphospho-sugar transferases"/>
    <property type="match status" value="1"/>
</dbReference>
<evidence type="ECO:0000256" key="1">
    <source>
        <dbReference type="ARBA" id="ARBA00010443"/>
    </source>
</evidence>
<name>A0A0S8FP53_UNCW3</name>
<keyword evidence="7" id="KW-0320">Glycogen biosynthesis</keyword>
<keyword evidence="5" id="KW-0547">Nucleotide-binding</keyword>
<evidence type="ECO:0000256" key="8">
    <source>
        <dbReference type="ARBA" id="ARBA00023277"/>
    </source>
</evidence>
<dbReference type="InterPro" id="IPR056818">
    <property type="entry name" value="GlmU/GlgC-like_hexapep"/>
</dbReference>
<dbReference type="CDD" id="cd04651">
    <property type="entry name" value="LbH_G1P_AT_C"/>
    <property type="match status" value="1"/>
</dbReference>
<sequence length="419" mass="46353">MKKDVIAMLLAGGVGSRLNVLVRKRAKPAIPFGAIYRIIDFTMSNIANSNIDVVGVLTQYKPLSLMEHIDGGQSWDLFGRTRLVEILPPKTGEEISDWYKGTSDAIFQNIGFVEDYSPELVLVVSGDHIYAMNYHEVIAFHRDRKADATICLIRVPHEDVHHFGIAETDDQGRITNWVEKPKIARSNLASMGIYVFNRNPLTKTLTEAAKKSGTDFAKDVIPRMLQKKRVYGFVYNGYWRDVGTIHSYWRTNMDMLREDSGLRVKDWGIKTNQSTKGEVGDRSSTYISGKARIKNSLIARGCMIEGEVTNSVLSPGVRVARGARVTDSIVFHDSSIDTHALIQYSIVDKQVVIGDSARIGIGDPAPNKTFPNHLSSGITVIGKLAKIAPGITIGKNCVINPDVRLTSTKHKEIPSGSTI</sequence>
<dbReference type="Pfam" id="PF00483">
    <property type="entry name" value="NTP_transferase"/>
    <property type="match status" value="1"/>
</dbReference>
<dbReference type="PANTHER" id="PTHR43523">
    <property type="entry name" value="GLUCOSE-1-PHOSPHATE ADENYLYLTRANSFERASE-RELATED"/>
    <property type="match status" value="1"/>
</dbReference>
<dbReference type="Proteomes" id="UP000051373">
    <property type="component" value="Unassembled WGS sequence"/>
</dbReference>
<dbReference type="Gene3D" id="3.90.550.10">
    <property type="entry name" value="Spore Coat Polysaccharide Biosynthesis Protein SpsA, Chain A"/>
    <property type="match status" value="1"/>
</dbReference>
<dbReference type="SUPFAM" id="SSF51161">
    <property type="entry name" value="Trimeric LpxA-like enzymes"/>
    <property type="match status" value="1"/>
</dbReference>
<dbReference type="InterPro" id="IPR005835">
    <property type="entry name" value="NTP_transferase_dom"/>
</dbReference>
<dbReference type="PROSITE" id="PS00810">
    <property type="entry name" value="ADP_GLC_PYROPHOSPH_3"/>
    <property type="match status" value="1"/>
</dbReference>
<dbReference type="GO" id="GO:0005978">
    <property type="term" value="P:glycogen biosynthetic process"/>
    <property type="evidence" value="ECO:0007669"/>
    <property type="project" value="UniProtKB-KW"/>
</dbReference>
<keyword evidence="4" id="KW-0548">Nucleotidyltransferase</keyword>
<keyword evidence="8" id="KW-0119">Carbohydrate metabolism</keyword>
<reference evidence="11 12" key="1">
    <citation type="journal article" date="2015" name="Microbiome">
        <title>Genomic resolution of linkages in carbon, nitrogen, and sulfur cycling among widespread estuary sediment bacteria.</title>
        <authorList>
            <person name="Baker B.J."/>
            <person name="Lazar C.S."/>
            <person name="Teske A.P."/>
            <person name="Dick G.J."/>
        </authorList>
    </citation>
    <scope>NUCLEOTIDE SEQUENCE [LARGE SCALE GENOMIC DNA]</scope>
    <source>
        <strain evidence="11">SM23_42</strain>
    </source>
</reference>
<organism evidence="11 12">
    <name type="scientific">candidate division WOR_3 bacterium SM23_42</name>
    <dbReference type="NCBI Taxonomy" id="1703779"/>
    <lineage>
        <taxon>Bacteria</taxon>
        <taxon>Bacteria division WOR-3</taxon>
    </lineage>
</organism>
<protein>
    <submittedName>
        <fullName evidence="11">Uncharacterized protein</fullName>
    </submittedName>
</protein>
<accession>A0A0S8FP53</accession>
<dbReference type="Pfam" id="PF24894">
    <property type="entry name" value="Hexapep_GlmU"/>
    <property type="match status" value="1"/>
</dbReference>
<dbReference type="EMBL" id="LJUJ01000034">
    <property type="protein sequence ID" value="KPK62505.1"/>
    <property type="molecule type" value="Genomic_DNA"/>
</dbReference>
<keyword evidence="6" id="KW-0067">ATP-binding</keyword>
<feature type="domain" description="Nucleotidyl transferase" evidence="9">
    <location>
        <begin position="7"/>
        <end position="256"/>
    </location>
</feature>
<gene>
    <name evidence="11" type="ORF">AMJ83_10665</name>
</gene>
<evidence type="ECO:0000256" key="4">
    <source>
        <dbReference type="ARBA" id="ARBA00022695"/>
    </source>
</evidence>
<dbReference type="AlphaFoldDB" id="A0A0S8FP53"/>